<dbReference type="EMBL" id="BLAL01000044">
    <property type="protein sequence ID" value="GES79647.1"/>
    <property type="molecule type" value="Genomic_DNA"/>
</dbReference>
<dbReference type="GO" id="GO:0005886">
    <property type="term" value="C:plasma membrane"/>
    <property type="evidence" value="ECO:0007669"/>
    <property type="project" value="InterPro"/>
</dbReference>
<evidence type="ECO:0000313" key="4">
    <source>
        <dbReference type="Proteomes" id="UP000615446"/>
    </source>
</evidence>
<feature type="compositionally biased region" description="Basic residues" evidence="1">
    <location>
        <begin position="263"/>
        <end position="281"/>
    </location>
</feature>
<dbReference type="GO" id="GO:0015079">
    <property type="term" value="F:potassium ion transmembrane transporter activity"/>
    <property type="evidence" value="ECO:0007669"/>
    <property type="project" value="InterPro"/>
</dbReference>
<evidence type="ECO:0000256" key="1">
    <source>
        <dbReference type="SAM" id="MobiDB-lite"/>
    </source>
</evidence>
<dbReference type="InterPro" id="IPR031606">
    <property type="entry name" value="Kch1/2"/>
</dbReference>
<gene>
    <name evidence="3" type="ORF">RCL2_000694800</name>
</gene>
<dbReference type="Pfam" id="PF16944">
    <property type="entry name" value="KCH"/>
    <property type="match status" value="1"/>
</dbReference>
<dbReference type="Proteomes" id="UP000615446">
    <property type="component" value="Unassembled WGS sequence"/>
</dbReference>
<evidence type="ECO:0000313" key="3">
    <source>
        <dbReference type="EMBL" id="GES79647.1"/>
    </source>
</evidence>
<dbReference type="OrthoDB" id="2128042at2759"/>
<organism evidence="3 4">
    <name type="scientific">Rhizophagus clarus</name>
    <dbReference type="NCBI Taxonomy" id="94130"/>
    <lineage>
        <taxon>Eukaryota</taxon>
        <taxon>Fungi</taxon>
        <taxon>Fungi incertae sedis</taxon>
        <taxon>Mucoromycota</taxon>
        <taxon>Glomeromycotina</taxon>
        <taxon>Glomeromycetes</taxon>
        <taxon>Glomerales</taxon>
        <taxon>Glomeraceae</taxon>
        <taxon>Rhizophagus</taxon>
    </lineage>
</organism>
<protein>
    <submittedName>
        <fullName evidence="3">Vacuole protein, putative</fullName>
    </submittedName>
</protein>
<feature type="transmembrane region" description="Helical" evidence="2">
    <location>
        <begin position="82"/>
        <end position="99"/>
    </location>
</feature>
<accession>A0A8H3L191</accession>
<feature type="region of interest" description="Disordered" evidence="1">
    <location>
        <begin position="263"/>
        <end position="289"/>
    </location>
</feature>
<sequence length="395" mass="46602">MCFQKAKWKREIVNDHKFDFVCVEDFKLNDIFIKIKYIFLYLIVNKVVLIYIADLWTAGILLIFDSWSSALTPPIPFTVSKWIYVACISISFFLLFLDWRKAKNIIASRDISYAFTSTIASRYYTLRSYSHYCFFHQIKRQSKLIDKIAFFVFFTFKGWKRLLFAEAPRLTINALTLYSMVKTNKTKDWLHLNAYGHNTIERLTMALMAITLLFFVISATKSAIALLLYIPLLFHIRGNLKEYCCHKIDKRIEELLKKNSRKRRKKIAKDKLKKKKNKAINKSRQPTLPNLEDNYIKTSHLAPNYNHNSRFSEQFDPNMMAYRHPNQIPPHFNVLPLPPRTIPPEFSYNSGFRPPLPPELVHNSRVPFYQPPPFTNNGILPARYAPQNEMINNYY</sequence>
<keyword evidence="2" id="KW-0472">Membrane</keyword>
<keyword evidence="2" id="KW-0812">Transmembrane</keyword>
<keyword evidence="2" id="KW-1133">Transmembrane helix</keyword>
<proteinExistence type="predicted"/>
<feature type="transmembrane region" description="Helical" evidence="2">
    <location>
        <begin position="37"/>
        <end position="62"/>
    </location>
</feature>
<name>A0A8H3L191_9GLOM</name>
<dbReference type="PANTHER" id="PTHR36424:SF1">
    <property type="entry name" value="LOW AFFINITY K(+) TRANSPORTER 1-RELATED"/>
    <property type="match status" value="1"/>
</dbReference>
<dbReference type="PANTHER" id="PTHR36424">
    <property type="entry name" value="PHEROMONE-REGULATED MEMBRANE PROTEIN 6"/>
    <property type="match status" value="1"/>
</dbReference>
<evidence type="ECO:0000256" key="2">
    <source>
        <dbReference type="SAM" id="Phobius"/>
    </source>
</evidence>
<dbReference type="AlphaFoldDB" id="A0A8H3L191"/>
<reference evidence="3" key="1">
    <citation type="submission" date="2019-10" db="EMBL/GenBank/DDBJ databases">
        <title>Conservation and host-specific expression of non-tandemly repeated heterogenous ribosome RNA gene in arbuscular mycorrhizal fungi.</title>
        <authorList>
            <person name="Maeda T."/>
            <person name="Kobayashi Y."/>
            <person name="Nakagawa T."/>
            <person name="Ezawa T."/>
            <person name="Yamaguchi K."/>
            <person name="Bino T."/>
            <person name="Nishimoto Y."/>
            <person name="Shigenobu S."/>
            <person name="Kawaguchi M."/>
        </authorList>
    </citation>
    <scope>NUCLEOTIDE SEQUENCE</scope>
    <source>
        <strain evidence="3">HR1</strain>
    </source>
</reference>
<feature type="transmembrane region" description="Helical" evidence="2">
    <location>
        <begin position="206"/>
        <end position="234"/>
    </location>
</feature>
<comment type="caution">
    <text evidence="3">The sequence shown here is derived from an EMBL/GenBank/DDBJ whole genome shotgun (WGS) entry which is preliminary data.</text>
</comment>